<dbReference type="eggNOG" id="COG1358">
    <property type="taxonomic scope" value="Bacteria"/>
</dbReference>
<comment type="caution">
    <text evidence="2">The sequence shown here is derived from an EMBL/GenBank/DDBJ whole genome shotgun (WGS) entry which is preliminary data.</text>
</comment>
<dbReference type="RefSeq" id="WP_020877871.1">
    <property type="nucleotide sequence ID" value="NZ_ATHJ01000105.1"/>
</dbReference>
<name>S7THF3_DESML</name>
<dbReference type="Proteomes" id="UP000014977">
    <property type="component" value="Unassembled WGS sequence"/>
</dbReference>
<proteinExistence type="predicted"/>
<reference evidence="2 3" key="1">
    <citation type="journal article" date="2013" name="Genome Announc.">
        <title>Draft genome sequences for three mercury-methylating, sulfate-reducing bacteria.</title>
        <authorList>
            <person name="Brown S.D."/>
            <person name="Hurt R.A.Jr."/>
            <person name="Gilmour C.C."/>
            <person name="Elias D.A."/>
        </authorList>
    </citation>
    <scope>NUCLEOTIDE SEQUENCE [LARGE SCALE GENOMIC DNA]</scope>
    <source>
        <strain evidence="2 3">DSM 2059</strain>
    </source>
</reference>
<evidence type="ECO:0000313" key="3">
    <source>
        <dbReference type="Proteomes" id="UP000014977"/>
    </source>
</evidence>
<keyword evidence="3" id="KW-1185">Reference proteome</keyword>
<evidence type="ECO:0000313" key="2">
    <source>
        <dbReference type="EMBL" id="EPR36055.1"/>
    </source>
</evidence>
<dbReference type="AlphaFoldDB" id="S7THF3"/>
<sequence>MPTESAEALSPPDLWGQPVFARIHGEIDPFEDLSCFRPLDRAYTGDNTFWTVPSPEPRLSDDFWRDVAGHLDDERIQAAAQTLAAAVTRWEPRGDRLVFAAILRAGVPVADWLCRLIPGARAAALSLFVGLGIDGVALGALRRRYPERKVVFVDGWTGRGGVARTIAALNQGPLAVLVDPWGWADFSGAGEDIFCPTACFTGVATLGFSRTFFVDETRLFGAFRFPARYRREALVAAWQACCPAPGRADAARPEPPSRFFRETPLRIHANEVCRALINAAPRKLLFRDGAPRVARRYPLLLRLAEHREVPVQCGVDSLGELRTRVACTLAAG</sequence>
<feature type="domain" description="Cysteine protease StiP N-terminal" evidence="1">
    <location>
        <begin position="72"/>
        <end position="216"/>
    </location>
</feature>
<organism evidence="2 3">
    <name type="scientific">Desulfococcus multivorans DSM 2059</name>
    <dbReference type="NCBI Taxonomy" id="1121405"/>
    <lineage>
        <taxon>Bacteria</taxon>
        <taxon>Pseudomonadati</taxon>
        <taxon>Thermodesulfobacteriota</taxon>
        <taxon>Desulfobacteria</taxon>
        <taxon>Desulfobacterales</taxon>
        <taxon>Desulfococcaceae</taxon>
        <taxon>Desulfococcus</taxon>
    </lineage>
</organism>
<dbReference type="InterPro" id="IPR011215">
    <property type="entry name" value="StiP_N"/>
</dbReference>
<dbReference type="STRING" id="897.B2D07_16470"/>
<accession>S7THF3</accession>
<gene>
    <name evidence="2" type="ORF">dsmv_0760</name>
</gene>
<evidence type="ECO:0000259" key="1">
    <source>
        <dbReference type="Pfam" id="PF11202"/>
    </source>
</evidence>
<dbReference type="OrthoDB" id="1663315at2"/>
<protein>
    <recommendedName>
        <fullName evidence="1">Cysteine protease StiP N-terminal domain-containing protein</fullName>
    </recommendedName>
</protein>
<dbReference type="Pfam" id="PF11202">
    <property type="entry name" value="StiP"/>
    <property type="match status" value="1"/>
</dbReference>
<dbReference type="EMBL" id="ATHJ01000105">
    <property type="protein sequence ID" value="EPR36055.1"/>
    <property type="molecule type" value="Genomic_DNA"/>
</dbReference>